<evidence type="ECO:0000256" key="1">
    <source>
        <dbReference type="SAM" id="MobiDB-lite"/>
    </source>
</evidence>
<gene>
    <name evidence="2" type="ORF">JTE90_009170</name>
</gene>
<comment type="caution">
    <text evidence="2">The sequence shown here is derived from an EMBL/GenBank/DDBJ whole genome shotgun (WGS) entry which is preliminary data.</text>
</comment>
<feature type="non-terminal residue" evidence="2">
    <location>
        <position position="1"/>
    </location>
</feature>
<sequence>ATEATGHRKRPVLLRNKFPISRTSRFSRDTNSSKEKKKTLPRGPPRRLRFGVALGGTWSPKDLSPVRVGENIKPLPLFGGREGGGKHDWFAFGRRLASGTDFSDPLGPTTHVQLLFTWNPSRFILKVSLGVFATTTKSHRGGFPAGSRPGALQPPTAPSYSLGVNFHGEALGP</sequence>
<name>A0AAV6TGG2_9ARAC</name>
<dbReference type="AlphaFoldDB" id="A0AAV6TGG2"/>
<keyword evidence="3" id="KW-1185">Reference proteome</keyword>
<accession>A0AAV6TGG2</accession>
<feature type="compositionally biased region" description="Basic residues" evidence="1">
    <location>
        <begin position="35"/>
        <end position="46"/>
    </location>
</feature>
<dbReference type="EMBL" id="JAFNEN010004956">
    <property type="protein sequence ID" value="KAG8170752.1"/>
    <property type="molecule type" value="Genomic_DNA"/>
</dbReference>
<feature type="region of interest" description="Disordered" evidence="1">
    <location>
        <begin position="19"/>
        <end position="46"/>
    </location>
</feature>
<proteinExistence type="predicted"/>
<evidence type="ECO:0000313" key="2">
    <source>
        <dbReference type="EMBL" id="KAG8170752.1"/>
    </source>
</evidence>
<evidence type="ECO:0000313" key="3">
    <source>
        <dbReference type="Proteomes" id="UP000827092"/>
    </source>
</evidence>
<protein>
    <submittedName>
        <fullName evidence="2">Uncharacterized protein</fullName>
    </submittedName>
</protein>
<dbReference type="Proteomes" id="UP000827092">
    <property type="component" value="Unassembled WGS sequence"/>
</dbReference>
<reference evidence="2 3" key="1">
    <citation type="journal article" date="2022" name="Nat. Ecol. Evol.">
        <title>A masculinizing supergene underlies an exaggerated male reproductive morph in a spider.</title>
        <authorList>
            <person name="Hendrickx F."/>
            <person name="De Corte Z."/>
            <person name="Sonet G."/>
            <person name="Van Belleghem S.M."/>
            <person name="Kostlbacher S."/>
            <person name="Vangestel C."/>
        </authorList>
    </citation>
    <scope>NUCLEOTIDE SEQUENCE [LARGE SCALE GENOMIC DNA]</scope>
    <source>
        <strain evidence="2">W744_W776</strain>
    </source>
</reference>
<organism evidence="2 3">
    <name type="scientific">Oedothorax gibbosus</name>
    <dbReference type="NCBI Taxonomy" id="931172"/>
    <lineage>
        <taxon>Eukaryota</taxon>
        <taxon>Metazoa</taxon>
        <taxon>Ecdysozoa</taxon>
        <taxon>Arthropoda</taxon>
        <taxon>Chelicerata</taxon>
        <taxon>Arachnida</taxon>
        <taxon>Araneae</taxon>
        <taxon>Araneomorphae</taxon>
        <taxon>Entelegynae</taxon>
        <taxon>Araneoidea</taxon>
        <taxon>Linyphiidae</taxon>
        <taxon>Erigoninae</taxon>
        <taxon>Oedothorax</taxon>
    </lineage>
</organism>
<feature type="region of interest" description="Disordered" evidence="1">
    <location>
        <begin position="140"/>
        <end position="164"/>
    </location>
</feature>